<dbReference type="EMBL" id="CAJVPY010069345">
    <property type="protein sequence ID" value="CAG8827235.1"/>
    <property type="molecule type" value="Genomic_DNA"/>
</dbReference>
<sequence>TMVEKEIINISIKLFWDDNSSAIFNGPLEFTIILNHGCTTIKNLDVPSTVLLNGKSYQRITDEPIRSDIHDLLNNISLEENSCPEAMAQTNYVEYTEKNQISSQEKSAMSLDQYNEQIDSQDNQ</sequence>
<proteinExistence type="predicted"/>
<evidence type="ECO:0000313" key="2">
    <source>
        <dbReference type="Proteomes" id="UP000789405"/>
    </source>
</evidence>
<feature type="non-terminal residue" evidence="1">
    <location>
        <position position="1"/>
    </location>
</feature>
<dbReference type="AlphaFoldDB" id="A0A9N9KIE1"/>
<feature type="non-terminal residue" evidence="1">
    <location>
        <position position="124"/>
    </location>
</feature>
<organism evidence="1 2">
    <name type="scientific">Dentiscutata erythropus</name>
    <dbReference type="NCBI Taxonomy" id="1348616"/>
    <lineage>
        <taxon>Eukaryota</taxon>
        <taxon>Fungi</taxon>
        <taxon>Fungi incertae sedis</taxon>
        <taxon>Mucoromycota</taxon>
        <taxon>Glomeromycotina</taxon>
        <taxon>Glomeromycetes</taxon>
        <taxon>Diversisporales</taxon>
        <taxon>Gigasporaceae</taxon>
        <taxon>Dentiscutata</taxon>
    </lineage>
</organism>
<accession>A0A9N9KIE1</accession>
<gene>
    <name evidence="1" type="ORF">DERYTH_LOCUS28248</name>
</gene>
<keyword evidence="2" id="KW-1185">Reference proteome</keyword>
<protein>
    <submittedName>
        <fullName evidence="1">25523_t:CDS:1</fullName>
    </submittedName>
</protein>
<dbReference type="OrthoDB" id="10370824at2759"/>
<reference evidence="1" key="1">
    <citation type="submission" date="2021-06" db="EMBL/GenBank/DDBJ databases">
        <authorList>
            <person name="Kallberg Y."/>
            <person name="Tangrot J."/>
            <person name="Rosling A."/>
        </authorList>
    </citation>
    <scope>NUCLEOTIDE SEQUENCE</scope>
    <source>
        <strain evidence="1">MA453B</strain>
    </source>
</reference>
<comment type="caution">
    <text evidence="1">The sequence shown here is derived from an EMBL/GenBank/DDBJ whole genome shotgun (WGS) entry which is preliminary data.</text>
</comment>
<dbReference type="Proteomes" id="UP000789405">
    <property type="component" value="Unassembled WGS sequence"/>
</dbReference>
<name>A0A9N9KIE1_9GLOM</name>
<evidence type="ECO:0000313" key="1">
    <source>
        <dbReference type="EMBL" id="CAG8827235.1"/>
    </source>
</evidence>